<dbReference type="InterPro" id="IPR045260">
    <property type="entry name" value="Sec12-like"/>
</dbReference>
<proteinExistence type="predicted"/>
<keyword evidence="9" id="KW-1133">Transmembrane helix</keyword>
<dbReference type="InterPro" id="IPR001680">
    <property type="entry name" value="WD40_rpt"/>
</dbReference>
<dbReference type="InterPro" id="IPR011047">
    <property type="entry name" value="Quinoprotein_ADH-like_sf"/>
</dbReference>
<keyword evidence="10" id="KW-0472">Membrane</keyword>
<evidence type="ECO:0000313" key="14">
    <source>
        <dbReference type="Proteomes" id="UP000037460"/>
    </source>
</evidence>
<keyword evidence="14" id="KW-1185">Reference proteome</keyword>
<protein>
    <submittedName>
        <fullName evidence="13">Uncharacterized protein</fullName>
    </submittedName>
</protein>
<evidence type="ECO:0000313" key="13">
    <source>
        <dbReference type="EMBL" id="KOO29762.1"/>
    </source>
</evidence>
<keyword evidence="6" id="KW-0256">Endoplasmic reticulum</keyword>
<evidence type="ECO:0000256" key="11">
    <source>
        <dbReference type="SAM" id="Coils"/>
    </source>
</evidence>
<dbReference type="Proteomes" id="UP000037460">
    <property type="component" value="Unassembled WGS sequence"/>
</dbReference>
<keyword evidence="11" id="KW-0175">Coiled coil</keyword>
<dbReference type="GO" id="GO:0003400">
    <property type="term" value="P:regulation of COPII vesicle coating"/>
    <property type="evidence" value="ECO:0007669"/>
    <property type="project" value="TreeGrafter"/>
</dbReference>
<keyword evidence="7" id="KW-0931">ER-Golgi transport</keyword>
<dbReference type="PANTHER" id="PTHR23284:SF0">
    <property type="entry name" value="PROLACTIN REGULATORY ELEMENT-BINDING PROTEIN"/>
    <property type="match status" value="1"/>
</dbReference>
<dbReference type="AlphaFoldDB" id="A0A0M0JTT3"/>
<evidence type="ECO:0000256" key="1">
    <source>
        <dbReference type="ARBA" id="ARBA00004389"/>
    </source>
</evidence>
<dbReference type="PANTHER" id="PTHR23284">
    <property type="entry name" value="PROLACTIN REGULATORY ELEMENT BINDING PROTEIN"/>
    <property type="match status" value="1"/>
</dbReference>
<keyword evidence="4" id="KW-0812">Transmembrane</keyword>
<feature type="region of interest" description="Disordered" evidence="12">
    <location>
        <begin position="31"/>
        <end position="54"/>
    </location>
</feature>
<gene>
    <name evidence="13" type="ORF">Ctob_004536</name>
</gene>
<dbReference type="SMART" id="SM00320">
    <property type="entry name" value="WD40"/>
    <property type="match status" value="3"/>
</dbReference>
<dbReference type="GO" id="GO:0015031">
    <property type="term" value="P:protein transport"/>
    <property type="evidence" value="ECO:0007669"/>
    <property type="project" value="UniProtKB-KW"/>
</dbReference>
<reference evidence="14" key="1">
    <citation type="journal article" date="2015" name="PLoS Genet.">
        <title>Genome Sequence and Transcriptome Analyses of Chrysochromulina tobin: Metabolic Tools for Enhanced Algal Fitness in the Prominent Order Prymnesiales (Haptophyceae).</title>
        <authorList>
            <person name="Hovde B.T."/>
            <person name="Deodato C.R."/>
            <person name="Hunsperger H.M."/>
            <person name="Ryken S.A."/>
            <person name="Yost W."/>
            <person name="Jha R.K."/>
            <person name="Patterson J."/>
            <person name="Monnat R.J. Jr."/>
            <person name="Barlow S.B."/>
            <person name="Starkenburg S.R."/>
            <person name="Cattolico R.A."/>
        </authorList>
    </citation>
    <scope>NUCLEOTIDE SEQUENCE</scope>
    <source>
        <strain evidence="14">CCMP291</strain>
    </source>
</reference>
<evidence type="ECO:0000256" key="2">
    <source>
        <dbReference type="ARBA" id="ARBA00022448"/>
    </source>
</evidence>
<dbReference type="EMBL" id="JWZX01002366">
    <property type="protein sequence ID" value="KOO29762.1"/>
    <property type="molecule type" value="Genomic_DNA"/>
</dbReference>
<keyword evidence="3" id="KW-0853">WD repeat</keyword>
<feature type="region of interest" description="Disordered" evidence="12">
    <location>
        <begin position="97"/>
        <end position="117"/>
    </location>
</feature>
<evidence type="ECO:0000256" key="6">
    <source>
        <dbReference type="ARBA" id="ARBA00022824"/>
    </source>
</evidence>
<evidence type="ECO:0000256" key="5">
    <source>
        <dbReference type="ARBA" id="ARBA00022737"/>
    </source>
</evidence>
<evidence type="ECO:0000256" key="10">
    <source>
        <dbReference type="ARBA" id="ARBA00023136"/>
    </source>
</evidence>
<evidence type="ECO:0000256" key="9">
    <source>
        <dbReference type="ARBA" id="ARBA00022989"/>
    </source>
</evidence>
<feature type="coiled-coil region" evidence="11">
    <location>
        <begin position="139"/>
        <end position="209"/>
    </location>
</feature>
<evidence type="ECO:0000256" key="8">
    <source>
        <dbReference type="ARBA" id="ARBA00022927"/>
    </source>
</evidence>
<organism evidence="13 14">
    <name type="scientific">Chrysochromulina tobinii</name>
    <dbReference type="NCBI Taxonomy" id="1460289"/>
    <lineage>
        <taxon>Eukaryota</taxon>
        <taxon>Haptista</taxon>
        <taxon>Haptophyta</taxon>
        <taxon>Prymnesiophyceae</taxon>
        <taxon>Prymnesiales</taxon>
        <taxon>Chrysochromulinaceae</taxon>
        <taxon>Chrysochromulina</taxon>
    </lineage>
</organism>
<keyword evidence="8" id="KW-0653">Protein transport</keyword>
<comment type="caution">
    <text evidence="13">The sequence shown here is derived from an EMBL/GenBank/DDBJ whole genome shotgun (WGS) entry which is preliminary data.</text>
</comment>
<accession>A0A0M0JTT3</accession>
<keyword evidence="2" id="KW-0813">Transport</keyword>
<keyword evidence="5" id="KW-0677">Repeat</keyword>
<evidence type="ECO:0000256" key="3">
    <source>
        <dbReference type="ARBA" id="ARBA00022574"/>
    </source>
</evidence>
<dbReference type="GO" id="GO:0006888">
    <property type="term" value="P:endoplasmic reticulum to Golgi vesicle-mediated transport"/>
    <property type="evidence" value="ECO:0007669"/>
    <property type="project" value="TreeGrafter"/>
</dbReference>
<dbReference type="InterPro" id="IPR015943">
    <property type="entry name" value="WD40/YVTN_repeat-like_dom_sf"/>
</dbReference>
<dbReference type="Gene3D" id="2.130.10.10">
    <property type="entry name" value="YVTN repeat-like/Quinoprotein amine dehydrogenase"/>
    <property type="match status" value="1"/>
</dbReference>
<evidence type="ECO:0000256" key="4">
    <source>
        <dbReference type="ARBA" id="ARBA00022692"/>
    </source>
</evidence>
<comment type="subcellular location">
    <subcellularLocation>
        <location evidence="1">Endoplasmic reticulum membrane</location>
        <topology evidence="1">Single-pass membrane protein</topology>
    </subcellularLocation>
</comment>
<dbReference type="GO" id="GO:0005085">
    <property type="term" value="F:guanyl-nucleotide exchange factor activity"/>
    <property type="evidence" value="ECO:0007669"/>
    <property type="project" value="InterPro"/>
</dbReference>
<name>A0A0M0JTT3_9EUKA</name>
<evidence type="ECO:0000256" key="7">
    <source>
        <dbReference type="ARBA" id="ARBA00022892"/>
    </source>
</evidence>
<dbReference type="SUPFAM" id="SSF50998">
    <property type="entry name" value="Quinoprotein alcohol dehydrogenase-like"/>
    <property type="match status" value="1"/>
</dbReference>
<sequence>MEEDGPFPQAVTRLRALQSAAQVYRRARELSAQDATPVEPTARSAMTPNRGRHTMTTFASPRQLAERELASTIRQLRLVQGGGGAAALDAHSMPAAMRTPASLQTPLESETERRRHAKSHLEAQLLEALDSAAGLGHEREELLDALRAAEATAEAAAAETERLRDEVATLQLELEEERLRAMSAAEELEAEARELAEQLELERARLNEERYTTAVIRAAYEERSAEFEQLRWACVRTALHGTGIEAVAHLAIDAAGTHVATVQGVDVVVYAVDASHRLTAVQRLSLDPPDAPPGLRESTPDPQNLPNAFKPYHACFSPDGKLLAVGMEDGALLLFGASSLIVAAAIAGKEAAADSAVVDVTAEASAARDARPWTLLWRSRQHSKELKAAAFAPDGSLLLTAAPDGKCLALAIPLEGGTKRAPAPLFGAVNFGAGWVVRCDVRSGRSTSYVKIGSAPLTTLACSSDGRMVAAGDNDGALHLVDGRTLTKLLKVVPHEIWITGLLLRAAPPSGLATLAKATEPRAYTAVTLGGDNTCVFTTVPSTKLKGGGGLLGSPLFWLSVLVLLVALVVQYPGEATIVGARVLSLTHEALRLAGPYLSLPAPVTAPVEAMGQPTGATPMEAQAP</sequence>
<evidence type="ECO:0000256" key="12">
    <source>
        <dbReference type="SAM" id="MobiDB-lite"/>
    </source>
</evidence>
<dbReference type="GO" id="GO:0005789">
    <property type="term" value="C:endoplasmic reticulum membrane"/>
    <property type="evidence" value="ECO:0007669"/>
    <property type="project" value="UniProtKB-SubCell"/>
</dbReference>